<dbReference type="Gene3D" id="1.20.120.720">
    <property type="entry name" value="Myosin VI head, motor domain, U50 subdomain"/>
    <property type="match status" value="1"/>
</dbReference>
<comment type="catalytic activity">
    <reaction evidence="20">
        <text>L-threonyl-[protein] + ATP = O-phospho-L-threonyl-[protein] + ADP + H(+)</text>
        <dbReference type="Rhea" id="RHEA:46608"/>
        <dbReference type="Rhea" id="RHEA-COMP:11060"/>
        <dbReference type="Rhea" id="RHEA-COMP:11605"/>
        <dbReference type="ChEBI" id="CHEBI:15378"/>
        <dbReference type="ChEBI" id="CHEBI:30013"/>
        <dbReference type="ChEBI" id="CHEBI:30616"/>
        <dbReference type="ChEBI" id="CHEBI:61977"/>
        <dbReference type="ChEBI" id="CHEBI:456216"/>
        <dbReference type="EC" id="2.7.11.1"/>
    </reaction>
</comment>
<feature type="binding site" evidence="23">
    <location>
        <begin position="412"/>
        <end position="419"/>
    </location>
    <ligand>
        <name>ATP</name>
        <dbReference type="ChEBI" id="CHEBI:30616"/>
    </ligand>
</feature>
<keyword evidence="13 23" id="KW-0067">ATP-binding</keyword>
<dbReference type="PRINTS" id="PR00193">
    <property type="entry name" value="MYOSINHEAVY"/>
</dbReference>
<dbReference type="InterPro" id="IPR036961">
    <property type="entry name" value="Kinesin_motor_dom_sf"/>
</dbReference>
<keyword evidence="16 23" id="KW-0009">Actin-binding</keyword>
<reference evidence="28" key="3">
    <citation type="submission" date="2025-09" db="UniProtKB">
        <authorList>
            <consortium name="Ensembl"/>
        </authorList>
    </citation>
    <scope>IDENTIFICATION</scope>
</reference>
<dbReference type="Gene3D" id="1.20.5.190">
    <property type="match status" value="3"/>
</dbReference>
<dbReference type="Proteomes" id="UP000005207">
    <property type="component" value="Linkage group LG9"/>
</dbReference>
<evidence type="ECO:0000256" key="3">
    <source>
        <dbReference type="ARBA" id="ARBA00006998"/>
    </source>
</evidence>
<dbReference type="Gene3D" id="6.20.240.20">
    <property type="match status" value="1"/>
</dbReference>
<keyword evidence="29" id="KW-1185">Reference proteome</keyword>
<evidence type="ECO:0000256" key="9">
    <source>
        <dbReference type="ARBA" id="ARBA00022737"/>
    </source>
</evidence>
<evidence type="ECO:0000313" key="29">
    <source>
        <dbReference type="Proteomes" id="UP000005207"/>
    </source>
</evidence>
<dbReference type="CDD" id="cd01379">
    <property type="entry name" value="MYSc_Myo3"/>
    <property type="match status" value="1"/>
</dbReference>
<dbReference type="GO" id="GO:0007605">
    <property type="term" value="P:sensory perception of sound"/>
    <property type="evidence" value="ECO:0007669"/>
    <property type="project" value="UniProtKB-KW"/>
</dbReference>
<dbReference type="InterPro" id="IPR011009">
    <property type="entry name" value="Kinase-like_dom_sf"/>
</dbReference>
<feature type="domain" description="Myosin motor" evidence="27">
    <location>
        <begin position="319"/>
        <end position="1014"/>
    </location>
</feature>
<keyword evidence="10" id="KW-1009">Hearing</keyword>
<dbReference type="InterPro" id="IPR017441">
    <property type="entry name" value="Protein_kinase_ATP_BS"/>
</dbReference>
<dbReference type="GO" id="GO:0001917">
    <property type="term" value="C:photoreceptor inner segment"/>
    <property type="evidence" value="ECO:0007669"/>
    <property type="project" value="TreeGrafter"/>
</dbReference>
<proteinExistence type="inferred from homology"/>
<keyword evidence="14 23" id="KW-0518">Myosin</keyword>
<feature type="compositionally biased region" description="Basic and acidic residues" evidence="25">
    <location>
        <begin position="1298"/>
        <end position="1308"/>
    </location>
</feature>
<keyword evidence="9" id="KW-0677">Repeat</keyword>
<dbReference type="FunFam" id="1.20.5.4820:FF:000005">
    <property type="entry name" value="Myosin IIIB"/>
    <property type="match status" value="1"/>
</dbReference>
<evidence type="ECO:0000256" key="2">
    <source>
        <dbReference type="ARBA" id="ARBA00004645"/>
    </source>
</evidence>
<dbReference type="GO" id="GO:0032426">
    <property type="term" value="C:stereocilium tip"/>
    <property type="evidence" value="ECO:0007669"/>
    <property type="project" value="TreeGrafter"/>
</dbReference>
<evidence type="ECO:0000256" key="13">
    <source>
        <dbReference type="ARBA" id="ARBA00022840"/>
    </source>
</evidence>
<reference evidence="28" key="2">
    <citation type="submission" date="2025-08" db="UniProtKB">
        <authorList>
            <consortium name="Ensembl"/>
        </authorList>
    </citation>
    <scope>IDENTIFICATION</scope>
</reference>
<evidence type="ECO:0000256" key="10">
    <source>
        <dbReference type="ARBA" id="ARBA00022740"/>
    </source>
</evidence>
<comment type="similarity">
    <text evidence="22">In the N-terminal section; belongs to the protein kinase superfamily. STE Ser/Thr protein kinase family.</text>
</comment>
<dbReference type="InterPro" id="IPR052409">
    <property type="entry name" value="Myosin-III_kinase_activity"/>
</dbReference>
<evidence type="ECO:0000256" key="4">
    <source>
        <dbReference type="ARBA" id="ARBA00012513"/>
    </source>
</evidence>
<dbReference type="GO" id="GO:0051491">
    <property type="term" value="P:positive regulation of filopodium assembly"/>
    <property type="evidence" value="ECO:0007669"/>
    <property type="project" value="TreeGrafter"/>
</dbReference>
<dbReference type="InterPro" id="IPR027417">
    <property type="entry name" value="P-loop_NTPase"/>
</dbReference>
<dbReference type="PROSITE" id="PS50011">
    <property type="entry name" value="PROTEIN_KINASE_DOM"/>
    <property type="match status" value="1"/>
</dbReference>
<feature type="compositionally biased region" description="Basic and acidic residues" evidence="25">
    <location>
        <begin position="1251"/>
        <end position="1281"/>
    </location>
</feature>
<dbReference type="Pfam" id="PF00063">
    <property type="entry name" value="Myosin_head"/>
    <property type="match status" value="1"/>
</dbReference>
<evidence type="ECO:0000256" key="17">
    <source>
        <dbReference type="ARBA" id="ARBA00023212"/>
    </source>
</evidence>
<dbReference type="Gene3D" id="1.20.58.530">
    <property type="match status" value="1"/>
</dbReference>
<comment type="similarity">
    <text evidence="23">Belongs to the TRAFAC class myosin-kinesin ATPase superfamily. Myosin family.</text>
</comment>
<feature type="domain" description="Protein kinase" evidence="26">
    <location>
        <begin position="13"/>
        <end position="279"/>
    </location>
</feature>
<evidence type="ECO:0000256" key="23">
    <source>
        <dbReference type="PROSITE-ProRule" id="PRU00782"/>
    </source>
</evidence>
<feature type="compositionally biased region" description="Acidic residues" evidence="25">
    <location>
        <begin position="1108"/>
        <end position="1127"/>
    </location>
</feature>
<dbReference type="Gene3D" id="1.10.10.820">
    <property type="match status" value="1"/>
</dbReference>
<dbReference type="Pfam" id="PF00069">
    <property type="entry name" value="Pkinase"/>
    <property type="match status" value="1"/>
</dbReference>
<dbReference type="PANTHER" id="PTHR46256">
    <property type="entry name" value="AGAP011099-PA"/>
    <property type="match status" value="1"/>
</dbReference>
<dbReference type="GO" id="GO:0030832">
    <property type="term" value="P:regulation of actin filament length"/>
    <property type="evidence" value="ECO:0007669"/>
    <property type="project" value="TreeGrafter"/>
</dbReference>
<feature type="compositionally biased region" description="Basic and acidic residues" evidence="25">
    <location>
        <begin position="1085"/>
        <end position="1107"/>
    </location>
</feature>
<feature type="compositionally biased region" description="Basic and acidic residues" evidence="25">
    <location>
        <begin position="1148"/>
        <end position="1165"/>
    </location>
</feature>
<accession>A0A669EWU1</accession>
<comment type="catalytic activity">
    <reaction evidence="21">
        <text>L-seryl-[protein] + ATP = O-phospho-L-seryl-[protein] + ADP + H(+)</text>
        <dbReference type="Rhea" id="RHEA:17989"/>
        <dbReference type="Rhea" id="RHEA-COMP:9863"/>
        <dbReference type="Rhea" id="RHEA-COMP:11604"/>
        <dbReference type="ChEBI" id="CHEBI:15378"/>
        <dbReference type="ChEBI" id="CHEBI:29999"/>
        <dbReference type="ChEBI" id="CHEBI:30616"/>
        <dbReference type="ChEBI" id="CHEBI:83421"/>
        <dbReference type="ChEBI" id="CHEBI:456216"/>
        <dbReference type="EC" id="2.7.11.1"/>
    </reaction>
</comment>
<evidence type="ECO:0000256" key="21">
    <source>
        <dbReference type="ARBA" id="ARBA00048679"/>
    </source>
</evidence>
<dbReference type="InterPro" id="IPR000048">
    <property type="entry name" value="IQ_motif_EF-hand-BS"/>
</dbReference>
<evidence type="ECO:0000313" key="28">
    <source>
        <dbReference type="Ensembl" id="ENSONIP00000075715.1"/>
    </source>
</evidence>
<dbReference type="GO" id="GO:0000146">
    <property type="term" value="F:microfilament motor activity"/>
    <property type="evidence" value="ECO:0007669"/>
    <property type="project" value="UniProtKB-ARBA"/>
</dbReference>
<evidence type="ECO:0000256" key="22">
    <source>
        <dbReference type="ARBA" id="ARBA00061128"/>
    </source>
</evidence>
<evidence type="ECO:0000259" key="27">
    <source>
        <dbReference type="PROSITE" id="PS51456"/>
    </source>
</evidence>
<feature type="compositionally biased region" description="Basic and acidic residues" evidence="25">
    <location>
        <begin position="1228"/>
        <end position="1240"/>
    </location>
</feature>
<dbReference type="PROSITE" id="PS51456">
    <property type="entry name" value="MYOSIN_MOTOR"/>
    <property type="match status" value="1"/>
</dbReference>
<name>A0A669EWU1_ORENI</name>
<evidence type="ECO:0000256" key="7">
    <source>
        <dbReference type="ARBA" id="ARBA00022606"/>
    </source>
</evidence>
<evidence type="ECO:0000256" key="18">
    <source>
        <dbReference type="ARBA" id="ARBA00023273"/>
    </source>
</evidence>
<keyword evidence="7" id="KW-0716">Sensory transduction</keyword>
<keyword evidence="5" id="KW-0963">Cytoplasm</keyword>
<dbReference type="PROSITE" id="PS00107">
    <property type="entry name" value="PROTEIN_KINASE_ATP"/>
    <property type="match status" value="1"/>
</dbReference>
<dbReference type="EC" id="2.7.11.1" evidence="4"/>
<dbReference type="GeneTree" id="ENSGT00940000155939"/>
<evidence type="ECO:0000256" key="19">
    <source>
        <dbReference type="ARBA" id="ARBA00023305"/>
    </source>
</evidence>
<dbReference type="SMART" id="SM00242">
    <property type="entry name" value="MYSc"/>
    <property type="match status" value="1"/>
</dbReference>
<gene>
    <name evidence="28" type="primary">MYO3A</name>
    <name evidence="28" type="synonym">myo3a</name>
</gene>
<dbReference type="Gene3D" id="3.40.850.10">
    <property type="entry name" value="Kinesin motor domain"/>
    <property type="match status" value="1"/>
</dbReference>
<evidence type="ECO:0000256" key="15">
    <source>
        <dbReference type="ARBA" id="ARBA00023175"/>
    </source>
</evidence>
<keyword evidence="15 23" id="KW-0505">Motor protein</keyword>
<dbReference type="FunFam" id="1.20.58.530:FF:000010">
    <property type="entry name" value="Myosin IIIA"/>
    <property type="match status" value="1"/>
</dbReference>
<evidence type="ECO:0000256" key="12">
    <source>
        <dbReference type="ARBA" id="ARBA00022777"/>
    </source>
</evidence>
<sequence>MCLIGPENPTDTWEIIETIGKGTYGKVYKVLNKIDGSKAAVKILDPIHDIDEEIEAEYNILKALSDHANVVKFYGMYYKKDIKCGDQLWLVLELCNGGSVTDLAKGMLKRGDRMDESIIAYILHESLMGLQHLHINKTIHRDVKGNNILLTTQGGIKLVDFGVSAQLTNTRLRRNTSVGTPFWMAPEVIACEQQLDSTYDARCDVWSLGITAIELGDGDPPLSDLHPMRALFKIPRNPPPTLHQPELWSDEFNDFICKCLIKDFELRPNVLDLLQHVFIKQTVGREKILQKQLIELIDLNQHERIHTKKGSHMKTQDADEVDDLATLEVLDENTVADQLQNRYARDQVYTYVGDTLIAVNPFHKMEIYTPEHTKMYIGAKHTANPPHIFAVADTAYQSMVSYNNDQCIVISGESGAGKTESAHLLVQQLTVLGKANNRTLQEKILLVNSLVEAFGNACTVINDNSSRFGKYLEMKFNGGGTVVGAQISEYLLEKSRVVHQAMGERNFHIFYYIYAGLADRKKLAHYKLSDSKTPKYLYHENIKLGPDIVNNASYKEQFDAVEQCFKVIGFTLEELGNVYSTLAAILNSGDIEFSPVASEHQTDKSNISNMSVLENVASLLRIRSDELQEALTSHCVVARGETIVRPNTVEKAVEVRDAMGKALYSRLFSWIVNRINALLRPDSQGEDDKGLNIGILDIFGFENFKKNSFEQLCINIANEQIQFYFNQHIFAWEQDEYLNEEVDARMIEYEDNRPLLDLFLQKPMGMLSLLDEESRFPQATDQTLVEKFEGNLKTKSFWRPMRVDLGFGIHHYAGKVIYNAAGFLAKNRETLPADIILLLRSSENELIRKLVTHPLTRTGEVDTTALCESGDTPYHPRETTNMRTQTVASYFRYSLMDLLSKMVAGQPHFVRCIKPNNDRHANKFDREKVLVQLRYTGVLETAKIRRQGYSHRILFANFIKRYYLLAYHANEEPAATPETCAAILEKAKLENWAMGKTKVFLKYYHVEHLNLMVQQATQRIILVQACVRGWLGAKRYRRILKEREQTAVVLQSNYRGYKERKKFKERKKTMAGAELELPNATAEEGQEKDVQELASKEGEGEKSADKQEENEEDEESTYEAEENDDSDNTQVPEDEHTEVAEEAVIQDAEPKKEEQEDGGQKKTAGEEAADLEEETKAATVLQSNFRGYKERKKLEEEGKIPAKKQKAKSPARDEVLEKEPGSEEAEKEDSTAAEDAHETKAAVVLQSNFRGHMECKRLEEEGKLPKKRQKEKDVPPEPPKEEETEESLPEPQENISSENREGLDEEKAATVIQSNFRGHQDRKKMKAEREAQLKAKEESGTPTDAEQEEAVDITDVVIERKDETDVEKQRLEEEHAAVKIQSNFRGYKDRKNLKANKEVAQKETRRLESFSRQVIASNRFC</sequence>
<feature type="region of interest" description="Disordered" evidence="25">
    <location>
        <begin position="1065"/>
        <end position="1352"/>
    </location>
</feature>
<dbReference type="SMART" id="SM00220">
    <property type="entry name" value="S_TKc"/>
    <property type="match status" value="1"/>
</dbReference>
<dbReference type="PANTHER" id="PTHR46256:SF4">
    <property type="entry name" value="MYOSIN-IIIA"/>
    <property type="match status" value="1"/>
</dbReference>
<dbReference type="InterPro" id="IPR036083">
    <property type="entry name" value="MYSc_Myo3"/>
</dbReference>
<feature type="region of interest" description="Actin-binding" evidence="23">
    <location>
        <begin position="895"/>
        <end position="917"/>
    </location>
</feature>
<dbReference type="Pfam" id="PF00612">
    <property type="entry name" value="IQ"/>
    <property type="match status" value="5"/>
</dbReference>
<evidence type="ECO:0000256" key="20">
    <source>
        <dbReference type="ARBA" id="ARBA00047899"/>
    </source>
</evidence>
<dbReference type="GO" id="GO:0032433">
    <property type="term" value="C:filopodium tip"/>
    <property type="evidence" value="ECO:0007669"/>
    <property type="project" value="TreeGrafter"/>
</dbReference>
<evidence type="ECO:0000256" key="25">
    <source>
        <dbReference type="SAM" id="MobiDB-lite"/>
    </source>
</evidence>
<evidence type="ECO:0000256" key="16">
    <source>
        <dbReference type="ARBA" id="ARBA00023203"/>
    </source>
</evidence>
<dbReference type="GO" id="GO:0016459">
    <property type="term" value="C:myosin complex"/>
    <property type="evidence" value="ECO:0007669"/>
    <property type="project" value="UniProtKB-KW"/>
</dbReference>
<dbReference type="GO" id="GO:0003779">
    <property type="term" value="F:actin binding"/>
    <property type="evidence" value="ECO:0007669"/>
    <property type="project" value="UniProtKB-KW"/>
</dbReference>
<dbReference type="SUPFAM" id="SSF52540">
    <property type="entry name" value="P-loop containing nucleoside triphosphate hydrolases"/>
    <property type="match status" value="1"/>
</dbReference>
<evidence type="ECO:0000256" key="14">
    <source>
        <dbReference type="ARBA" id="ARBA00023123"/>
    </source>
</evidence>
<evidence type="ECO:0000256" key="6">
    <source>
        <dbReference type="ARBA" id="ARBA00022527"/>
    </source>
</evidence>
<keyword evidence="19" id="KW-0844">Vision</keyword>
<dbReference type="GO" id="GO:0004674">
    <property type="term" value="F:protein serine/threonine kinase activity"/>
    <property type="evidence" value="ECO:0007669"/>
    <property type="project" value="UniProtKB-KW"/>
</dbReference>
<dbReference type="GO" id="GO:0007601">
    <property type="term" value="P:visual perception"/>
    <property type="evidence" value="ECO:0007669"/>
    <property type="project" value="UniProtKB-KW"/>
</dbReference>
<evidence type="ECO:0000256" key="1">
    <source>
        <dbReference type="ARBA" id="ARBA00004245"/>
    </source>
</evidence>
<feature type="binding site" evidence="24">
    <location>
        <position position="42"/>
    </location>
    <ligand>
        <name>ATP</name>
        <dbReference type="ChEBI" id="CHEBI:30616"/>
    </ligand>
</feature>
<feature type="compositionally biased region" description="Basic and acidic residues" evidence="25">
    <location>
        <begin position="1327"/>
        <end position="1339"/>
    </location>
</feature>
<feature type="compositionally biased region" description="Basic and acidic residues" evidence="25">
    <location>
        <begin position="1210"/>
        <end position="1221"/>
    </location>
</feature>
<keyword evidence="12" id="KW-0418">Kinase</keyword>
<reference evidence="29" key="1">
    <citation type="submission" date="2012-01" db="EMBL/GenBank/DDBJ databases">
        <title>The Genome Sequence of Oreochromis niloticus (Nile Tilapia).</title>
        <authorList>
            <consortium name="Broad Institute Genome Assembly Team"/>
            <consortium name="Broad Institute Sequencing Platform"/>
            <person name="Di Palma F."/>
            <person name="Johnson J."/>
            <person name="Lander E.S."/>
            <person name="Lindblad-Toh K."/>
        </authorList>
    </citation>
    <scope>NUCLEOTIDE SEQUENCE [LARGE SCALE GENOMIC DNA]</scope>
</reference>
<keyword evidence="17" id="KW-0206">Cytoskeleton</keyword>
<comment type="similarity">
    <text evidence="3">In the C-terminal section; belongs to the TRAFAC class myosin-kinesin ATPase superfamily. Myosin family.</text>
</comment>
<dbReference type="PROSITE" id="PS50096">
    <property type="entry name" value="IQ"/>
    <property type="match status" value="6"/>
</dbReference>
<evidence type="ECO:0000256" key="8">
    <source>
        <dbReference type="ARBA" id="ARBA00022679"/>
    </source>
</evidence>
<dbReference type="FunFam" id="1.20.5.190:FF:000074">
    <property type="entry name" value="Sperm surface protein Sp17"/>
    <property type="match status" value="1"/>
</dbReference>
<keyword evidence="8" id="KW-0808">Transferase</keyword>
<keyword evidence="6" id="KW-0723">Serine/threonine-protein kinase</keyword>
<keyword evidence="18" id="KW-0966">Cell projection</keyword>
<dbReference type="CDD" id="cd23767">
    <property type="entry name" value="IQCD"/>
    <property type="match status" value="3"/>
</dbReference>
<dbReference type="InterPro" id="IPR000719">
    <property type="entry name" value="Prot_kinase_dom"/>
</dbReference>
<dbReference type="GO" id="GO:0005737">
    <property type="term" value="C:cytoplasm"/>
    <property type="evidence" value="ECO:0007669"/>
    <property type="project" value="UniProtKB-ARBA"/>
</dbReference>
<dbReference type="SUPFAM" id="SSF56112">
    <property type="entry name" value="Protein kinase-like (PK-like)"/>
    <property type="match status" value="1"/>
</dbReference>
<evidence type="ECO:0000256" key="11">
    <source>
        <dbReference type="ARBA" id="ARBA00022741"/>
    </source>
</evidence>
<dbReference type="Ensembl" id="ENSONIT00000051828.1">
    <property type="protein sequence ID" value="ENSONIP00000075715.1"/>
    <property type="gene ID" value="ENSONIG00000006426.2"/>
</dbReference>
<dbReference type="InterPro" id="IPR001609">
    <property type="entry name" value="Myosin_head_motor_dom-like"/>
</dbReference>
<evidence type="ECO:0000259" key="26">
    <source>
        <dbReference type="PROSITE" id="PS50011"/>
    </source>
</evidence>
<dbReference type="SMART" id="SM00015">
    <property type="entry name" value="IQ"/>
    <property type="match status" value="6"/>
</dbReference>
<organism evidence="28 29">
    <name type="scientific">Oreochromis niloticus</name>
    <name type="common">Nile tilapia</name>
    <name type="synonym">Tilapia nilotica</name>
    <dbReference type="NCBI Taxonomy" id="8128"/>
    <lineage>
        <taxon>Eukaryota</taxon>
        <taxon>Metazoa</taxon>
        <taxon>Chordata</taxon>
        <taxon>Craniata</taxon>
        <taxon>Vertebrata</taxon>
        <taxon>Euteleostomi</taxon>
        <taxon>Actinopterygii</taxon>
        <taxon>Neopterygii</taxon>
        <taxon>Teleostei</taxon>
        <taxon>Neoteleostei</taxon>
        <taxon>Acanthomorphata</taxon>
        <taxon>Ovalentaria</taxon>
        <taxon>Cichlomorphae</taxon>
        <taxon>Cichliformes</taxon>
        <taxon>Cichlidae</taxon>
        <taxon>African cichlids</taxon>
        <taxon>Pseudocrenilabrinae</taxon>
        <taxon>Oreochromini</taxon>
        <taxon>Oreochromis</taxon>
    </lineage>
</organism>
<dbReference type="GO" id="GO:0005524">
    <property type="term" value="F:ATP binding"/>
    <property type="evidence" value="ECO:0007669"/>
    <property type="project" value="UniProtKB-UniRule"/>
</dbReference>
<comment type="subcellular location">
    <subcellularLocation>
        <location evidence="2">Cell projection</location>
        <location evidence="2">Stereocilium</location>
    </subcellularLocation>
    <subcellularLocation>
        <location evidence="1">Cytoplasm</location>
        <location evidence="1">Cytoskeleton</location>
    </subcellularLocation>
</comment>
<evidence type="ECO:0000256" key="5">
    <source>
        <dbReference type="ARBA" id="ARBA00022490"/>
    </source>
</evidence>
<dbReference type="Gene3D" id="1.10.510.10">
    <property type="entry name" value="Transferase(Phosphotransferase) domain 1"/>
    <property type="match status" value="1"/>
</dbReference>
<protein>
    <recommendedName>
        <fullName evidence="4">non-specific serine/threonine protein kinase</fullName>
        <ecNumber evidence="4">2.7.11.1</ecNumber>
    </recommendedName>
</protein>
<dbReference type="FunFam" id="1.10.510.10:FF:000247">
    <property type="entry name" value="Myosin IIIA"/>
    <property type="match status" value="1"/>
</dbReference>
<keyword evidence="11 23" id="KW-0547">Nucleotide-binding</keyword>
<evidence type="ECO:0000256" key="24">
    <source>
        <dbReference type="PROSITE-ProRule" id="PRU10141"/>
    </source>
</evidence>